<accession>A0A9P7J900</accession>
<dbReference type="GeneID" id="64627335"/>
<protein>
    <submittedName>
        <fullName evidence="2">Uncharacterized protein</fullName>
    </submittedName>
</protein>
<evidence type="ECO:0000313" key="3">
    <source>
        <dbReference type="Proteomes" id="UP000807769"/>
    </source>
</evidence>
<reference evidence="2" key="1">
    <citation type="journal article" date="2020" name="New Phytol.">
        <title>Comparative genomics reveals dynamic genome evolution in host specialist ectomycorrhizal fungi.</title>
        <authorList>
            <person name="Lofgren L.A."/>
            <person name="Nguyen N.H."/>
            <person name="Vilgalys R."/>
            <person name="Ruytinx J."/>
            <person name="Liao H.L."/>
            <person name="Branco S."/>
            <person name="Kuo A."/>
            <person name="LaButti K."/>
            <person name="Lipzen A."/>
            <person name="Andreopoulos W."/>
            <person name="Pangilinan J."/>
            <person name="Riley R."/>
            <person name="Hundley H."/>
            <person name="Na H."/>
            <person name="Barry K."/>
            <person name="Grigoriev I.V."/>
            <person name="Stajich J.E."/>
            <person name="Kennedy P.G."/>
        </authorList>
    </citation>
    <scope>NUCLEOTIDE SEQUENCE</scope>
    <source>
        <strain evidence="2">MN1</strain>
    </source>
</reference>
<dbReference type="EMBL" id="JABBWG010000036">
    <property type="protein sequence ID" value="KAG1808885.1"/>
    <property type="molecule type" value="Genomic_DNA"/>
</dbReference>
<name>A0A9P7J900_9AGAM</name>
<evidence type="ECO:0000256" key="1">
    <source>
        <dbReference type="SAM" id="MobiDB-lite"/>
    </source>
</evidence>
<feature type="compositionally biased region" description="Acidic residues" evidence="1">
    <location>
        <begin position="131"/>
        <end position="143"/>
    </location>
</feature>
<dbReference type="AlphaFoldDB" id="A0A9P7J900"/>
<sequence>MCPNIVVCEEEKPDLNNILAHDKNLVDVVLAVGVHPIPHSNYSTIIKQFSQAAQSRAQIGVSSTTMMDQDMPTLEKAGIQDLFQVSLVLDLQDFFGHIVVAAYQDAVHNPASNTMVISRKPELMDFSMKQDDEEDREGGEEGGEGGGGGGGLNGQDSSWITMIMTRFDLEF</sequence>
<dbReference type="Proteomes" id="UP000807769">
    <property type="component" value="Unassembled WGS sequence"/>
</dbReference>
<gene>
    <name evidence="2" type="ORF">BJ212DRAFT_1302786</name>
</gene>
<proteinExistence type="predicted"/>
<dbReference type="OrthoDB" id="2681837at2759"/>
<feature type="compositionally biased region" description="Gly residues" evidence="1">
    <location>
        <begin position="144"/>
        <end position="153"/>
    </location>
</feature>
<comment type="caution">
    <text evidence="2">The sequence shown here is derived from an EMBL/GenBank/DDBJ whole genome shotgun (WGS) entry which is preliminary data.</text>
</comment>
<evidence type="ECO:0000313" key="2">
    <source>
        <dbReference type="EMBL" id="KAG1808885.1"/>
    </source>
</evidence>
<dbReference type="RefSeq" id="XP_041188877.1">
    <property type="nucleotide sequence ID" value="XM_041333318.1"/>
</dbReference>
<feature type="region of interest" description="Disordered" evidence="1">
    <location>
        <begin position="130"/>
        <end position="157"/>
    </location>
</feature>
<keyword evidence="3" id="KW-1185">Reference proteome</keyword>
<organism evidence="2 3">
    <name type="scientific">Suillus subaureus</name>
    <dbReference type="NCBI Taxonomy" id="48587"/>
    <lineage>
        <taxon>Eukaryota</taxon>
        <taxon>Fungi</taxon>
        <taxon>Dikarya</taxon>
        <taxon>Basidiomycota</taxon>
        <taxon>Agaricomycotina</taxon>
        <taxon>Agaricomycetes</taxon>
        <taxon>Agaricomycetidae</taxon>
        <taxon>Boletales</taxon>
        <taxon>Suillineae</taxon>
        <taxon>Suillaceae</taxon>
        <taxon>Suillus</taxon>
    </lineage>
</organism>